<dbReference type="Proteomes" id="UP000310158">
    <property type="component" value="Unassembled WGS sequence"/>
</dbReference>
<feature type="compositionally biased region" description="Basic and acidic residues" evidence="1">
    <location>
        <begin position="98"/>
        <end position="108"/>
    </location>
</feature>
<feature type="region of interest" description="Disordered" evidence="1">
    <location>
        <begin position="73"/>
        <end position="108"/>
    </location>
</feature>
<comment type="caution">
    <text evidence="2">The sequence shown here is derived from an EMBL/GenBank/DDBJ whole genome shotgun (WGS) entry which is preliminary data.</text>
</comment>
<evidence type="ECO:0000313" key="3">
    <source>
        <dbReference type="Proteomes" id="UP000310158"/>
    </source>
</evidence>
<dbReference type="AlphaFoldDB" id="A0A4S4M264"/>
<gene>
    <name evidence="2" type="ORF">EW146_g2547</name>
</gene>
<evidence type="ECO:0000313" key="2">
    <source>
        <dbReference type="EMBL" id="THH18438.1"/>
    </source>
</evidence>
<sequence length="108" mass="11560">MCDEARAASKFEFGGPRSKHEPHTFPIGVRSENAAKLSAELPPPLTAQQRSNDEHLFPRTPSIAIYSAPSKATVPGSSLALSQPTGSPRPLGLLAQKVDARQSNERSI</sequence>
<evidence type="ECO:0000256" key="1">
    <source>
        <dbReference type="SAM" id="MobiDB-lite"/>
    </source>
</evidence>
<protein>
    <submittedName>
        <fullName evidence="2">Uncharacterized protein</fullName>
    </submittedName>
</protein>
<reference evidence="2 3" key="1">
    <citation type="submission" date="2019-02" db="EMBL/GenBank/DDBJ databases">
        <title>Genome sequencing of the rare red list fungi Bondarzewia mesenterica.</title>
        <authorList>
            <person name="Buettner E."/>
            <person name="Kellner H."/>
        </authorList>
    </citation>
    <scope>NUCLEOTIDE SEQUENCE [LARGE SCALE GENOMIC DNA]</scope>
    <source>
        <strain evidence="2 3">DSM 108281</strain>
    </source>
</reference>
<feature type="region of interest" description="Disordered" evidence="1">
    <location>
        <begin position="1"/>
        <end position="23"/>
    </location>
</feature>
<keyword evidence="3" id="KW-1185">Reference proteome</keyword>
<proteinExistence type="predicted"/>
<dbReference type="EMBL" id="SGPL01000075">
    <property type="protein sequence ID" value="THH18438.1"/>
    <property type="molecule type" value="Genomic_DNA"/>
</dbReference>
<name>A0A4S4M264_9AGAM</name>
<accession>A0A4S4M264</accession>
<feature type="compositionally biased region" description="Polar residues" evidence="1">
    <location>
        <begin position="75"/>
        <end position="86"/>
    </location>
</feature>
<organism evidence="2 3">
    <name type="scientific">Bondarzewia mesenterica</name>
    <dbReference type="NCBI Taxonomy" id="1095465"/>
    <lineage>
        <taxon>Eukaryota</taxon>
        <taxon>Fungi</taxon>
        <taxon>Dikarya</taxon>
        <taxon>Basidiomycota</taxon>
        <taxon>Agaricomycotina</taxon>
        <taxon>Agaricomycetes</taxon>
        <taxon>Russulales</taxon>
        <taxon>Bondarzewiaceae</taxon>
        <taxon>Bondarzewia</taxon>
    </lineage>
</organism>